<evidence type="ECO:0000313" key="3">
    <source>
        <dbReference type="EMBL" id="CAF4295708.1"/>
    </source>
</evidence>
<dbReference type="Pfam" id="PF03496">
    <property type="entry name" value="ADPrib_exo_Tox"/>
    <property type="match status" value="1"/>
</dbReference>
<reference evidence="2" key="1">
    <citation type="submission" date="2021-02" db="EMBL/GenBank/DDBJ databases">
        <authorList>
            <person name="Nowell W R."/>
        </authorList>
    </citation>
    <scope>NUCLEOTIDE SEQUENCE</scope>
</reference>
<proteinExistence type="predicted"/>
<name>A0A815L5W1_9BILA</name>
<comment type="caution">
    <text evidence="2">The sequence shown here is derived from an EMBL/GenBank/DDBJ whole genome shotgun (WGS) entry which is preliminary data.</text>
</comment>
<sequence>MSILTRTAVAKETTAKDIAKEMGSILWFQLLIDVLLRMKHTDDAKTVLIETWRENYTGNSSELDIIKEFEQTYKREKAVWWYTRESSLYRILNKALREQSIDMIFSFRFFLTELSKQVSQFYKDYMQQLKASNTVCESIHVYRGQIIAKEELEQMQNSIGGFISINSFFSTSRNRLKARNFAMGSPVTEKLRRILFKIEIDPRLPTKPFADIEGISYIPDEQEILFML</sequence>
<keyword evidence="4" id="KW-1185">Reference proteome</keyword>
<dbReference type="Proteomes" id="UP000663829">
    <property type="component" value="Unassembled WGS sequence"/>
</dbReference>
<dbReference type="GO" id="GO:0005576">
    <property type="term" value="C:extracellular region"/>
    <property type="evidence" value="ECO:0007669"/>
    <property type="project" value="InterPro"/>
</dbReference>
<dbReference type="SUPFAM" id="SSF56399">
    <property type="entry name" value="ADP-ribosylation"/>
    <property type="match status" value="1"/>
</dbReference>
<feature type="domain" description="ADP ribosyltransferase" evidence="1">
    <location>
        <begin position="63"/>
        <end position="226"/>
    </location>
</feature>
<evidence type="ECO:0000313" key="2">
    <source>
        <dbReference type="EMBL" id="CAF1402648.1"/>
    </source>
</evidence>
<dbReference type="Proteomes" id="UP000681722">
    <property type="component" value="Unassembled WGS sequence"/>
</dbReference>
<gene>
    <name evidence="2" type="ORF">GPM918_LOCUS33308</name>
    <name evidence="3" type="ORF">SRO942_LOCUS33989</name>
</gene>
<evidence type="ECO:0000313" key="4">
    <source>
        <dbReference type="Proteomes" id="UP000663829"/>
    </source>
</evidence>
<dbReference type="EMBL" id="CAJOBC010083031">
    <property type="protein sequence ID" value="CAF4295708.1"/>
    <property type="molecule type" value="Genomic_DNA"/>
</dbReference>
<organism evidence="2 4">
    <name type="scientific">Didymodactylos carnosus</name>
    <dbReference type="NCBI Taxonomy" id="1234261"/>
    <lineage>
        <taxon>Eukaryota</taxon>
        <taxon>Metazoa</taxon>
        <taxon>Spiralia</taxon>
        <taxon>Gnathifera</taxon>
        <taxon>Rotifera</taxon>
        <taxon>Eurotatoria</taxon>
        <taxon>Bdelloidea</taxon>
        <taxon>Philodinida</taxon>
        <taxon>Philodinidae</taxon>
        <taxon>Didymodactylos</taxon>
    </lineage>
</organism>
<protein>
    <recommendedName>
        <fullName evidence="1">ADP ribosyltransferase domain-containing protein</fullName>
    </recommendedName>
</protein>
<dbReference type="InterPro" id="IPR003540">
    <property type="entry name" value="ADP-ribosyltransferase"/>
</dbReference>
<dbReference type="EMBL" id="CAJNOQ010017611">
    <property type="protein sequence ID" value="CAF1402648.1"/>
    <property type="molecule type" value="Genomic_DNA"/>
</dbReference>
<dbReference type="PROSITE" id="PS51996">
    <property type="entry name" value="TR_MART"/>
    <property type="match status" value="1"/>
</dbReference>
<accession>A0A815L5W1</accession>
<evidence type="ECO:0000259" key="1">
    <source>
        <dbReference type="Pfam" id="PF03496"/>
    </source>
</evidence>
<dbReference type="AlphaFoldDB" id="A0A815L5W1"/>
<dbReference type="Gene3D" id="3.90.176.10">
    <property type="entry name" value="Toxin ADP-ribosyltransferase, Chain A, domain 1"/>
    <property type="match status" value="1"/>
</dbReference>